<dbReference type="PANTHER" id="PTHR33751:SF1">
    <property type="entry name" value="CBB3-TYPE CYTOCHROME C OXIDASE SUBUNIT FIXP"/>
    <property type="match status" value="1"/>
</dbReference>
<evidence type="ECO:0000259" key="8">
    <source>
        <dbReference type="PROSITE" id="PS51007"/>
    </source>
</evidence>
<dbReference type="PRINTS" id="PR00605">
    <property type="entry name" value="CYTCHROMECIC"/>
</dbReference>
<dbReference type="InterPro" id="IPR032858">
    <property type="entry name" value="CcoP_N"/>
</dbReference>
<dbReference type="InterPro" id="IPR009056">
    <property type="entry name" value="Cyt_c-like_dom"/>
</dbReference>
<dbReference type="EMBL" id="CP089982">
    <property type="protein sequence ID" value="WXA91670.1"/>
    <property type="molecule type" value="Genomic_DNA"/>
</dbReference>
<dbReference type="InterPro" id="IPR038414">
    <property type="entry name" value="CcoP_N_sf"/>
</dbReference>
<dbReference type="PANTHER" id="PTHR33751">
    <property type="entry name" value="CBB3-TYPE CYTOCHROME C OXIDASE SUBUNIT FIXP"/>
    <property type="match status" value="1"/>
</dbReference>
<dbReference type="Pfam" id="PF13442">
    <property type="entry name" value="Cytochrome_CBB3"/>
    <property type="match status" value="1"/>
</dbReference>
<evidence type="ECO:0000256" key="7">
    <source>
        <dbReference type="SAM" id="Phobius"/>
    </source>
</evidence>
<organism evidence="9 10">
    <name type="scientific">Pendulispora brunnea</name>
    <dbReference type="NCBI Taxonomy" id="2905690"/>
    <lineage>
        <taxon>Bacteria</taxon>
        <taxon>Pseudomonadati</taxon>
        <taxon>Myxococcota</taxon>
        <taxon>Myxococcia</taxon>
        <taxon>Myxococcales</taxon>
        <taxon>Sorangiineae</taxon>
        <taxon>Pendulisporaceae</taxon>
        <taxon>Pendulispora</taxon>
    </lineage>
</organism>
<feature type="domain" description="Cytochrome c" evidence="8">
    <location>
        <begin position="98"/>
        <end position="177"/>
    </location>
</feature>
<feature type="transmembrane region" description="Helical" evidence="7">
    <location>
        <begin position="32"/>
        <end position="49"/>
    </location>
</feature>
<keyword evidence="2 6" id="KW-0349">Heme</keyword>
<keyword evidence="4" id="KW-0249">Electron transport</keyword>
<gene>
    <name evidence="9" type="ORF">LZC95_35115</name>
</gene>
<keyword evidence="1" id="KW-0813">Transport</keyword>
<dbReference type="Proteomes" id="UP001379533">
    <property type="component" value="Chromosome"/>
</dbReference>
<keyword evidence="7" id="KW-1133">Transmembrane helix</keyword>
<proteinExistence type="predicted"/>
<evidence type="ECO:0000313" key="10">
    <source>
        <dbReference type="Proteomes" id="UP001379533"/>
    </source>
</evidence>
<dbReference type="Gene3D" id="1.10.760.10">
    <property type="entry name" value="Cytochrome c-like domain"/>
    <property type="match status" value="1"/>
</dbReference>
<keyword evidence="3 6" id="KW-0479">Metal-binding</keyword>
<evidence type="ECO:0000256" key="2">
    <source>
        <dbReference type="ARBA" id="ARBA00022617"/>
    </source>
</evidence>
<dbReference type="InterPro" id="IPR036909">
    <property type="entry name" value="Cyt_c-like_dom_sf"/>
</dbReference>
<reference evidence="9 10" key="1">
    <citation type="submission" date="2021-12" db="EMBL/GenBank/DDBJ databases">
        <title>Discovery of the Pendulisporaceae a myxobacterial family with distinct sporulation behavior and unique specialized metabolism.</title>
        <authorList>
            <person name="Garcia R."/>
            <person name="Popoff A."/>
            <person name="Bader C.D."/>
            <person name="Loehr J."/>
            <person name="Walesch S."/>
            <person name="Walt C."/>
            <person name="Boldt J."/>
            <person name="Bunk B."/>
            <person name="Haeckl F.J.F.P.J."/>
            <person name="Gunesch A.P."/>
            <person name="Birkelbach J."/>
            <person name="Nuebel U."/>
            <person name="Pietschmann T."/>
            <person name="Bach T."/>
            <person name="Mueller R."/>
        </authorList>
    </citation>
    <scope>NUCLEOTIDE SEQUENCE [LARGE SCALE GENOMIC DNA]</scope>
    <source>
        <strain evidence="9 10">MSr12523</strain>
    </source>
</reference>
<evidence type="ECO:0000256" key="1">
    <source>
        <dbReference type="ARBA" id="ARBA00022448"/>
    </source>
</evidence>
<evidence type="ECO:0000256" key="5">
    <source>
        <dbReference type="ARBA" id="ARBA00023004"/>
    </source>
</evidence>
<evidence type="ECO:0000256" key="3">
    <source>
        <dbReference type="ARBA" id="ARBA00022723"/>
    </source>
</evidence>
<accession>A0ABZ2K3E1</accession>
<dbReference type="SUPFAM" id="SSF46626">
    <property type="entry name" value="Cytochrome c"/>
    <property type="match status" value="1"/>
</dbReference>
<evidence type="ECO:0000256" key="4">
    <source>
        <dbReference type="ARBA" id="ARBA00022982"/>
    </source>
</evidence>
<keyword evidence="10" id="KW-1185">Reference proteome</keyword>
<dbReference type="InterPro" id="IPR050597">
    <property type="entry name" value="Cytochrome_c_Oxidase_Subunit"/>
</dbReference>
<keyword evidence="5 6" id="KW-0408">Iron</keyword>
<dbReference type="InterPro" id="IPR008168">
    <property type="entry name" value="Cyt_C_IC"/>
</dbReference>
<evidence type="ECO:0000313" key="9">
    <source>
        <dbReference type="EMBL" id="WXA91670.1"/>
    </source>
</evidence>
<dbReference type="RefSeq" id="WP_394842291.1">
    <property type="nucleotide sequence ID" value="NZ_CP089982.1"/>
</dbReference>
<evidence type="ECO:0000256" key="6">
    <source>
        <dbReference type="PROSITE-ProRule" id="PRU00433"/>
    </source>
</evidence>
<protein>
    <submittedName>
        <fullName evidence="9">C-type cytochrome</fullName>
    </submittedName>
</protein>
<sequence length="193" mass="20925">MTMLDEDRHSDPGDDSHTYDGIVENNHPLPGWWQWTLYGAIVFAVIYWFDMQALHIHPSQREIHDAQVAAERMAMADQAFAQGAVNDELLLAFSRDPATLAQGKATFTSTCVACHRADGGGSIGPNLTDAYWLHGNKPGDVFKTVREGVVAKGMPAWGPQLGDKKIAAVAAYVLTIEHTNVPGGKAPQGAQMD</sequence>
<name>A0ABZ2K3E1_9BACT</name>
<dbReference type="PROSITE" id="PS51007">
    <property type="entry name" value="CYTC"/>
    <property type="match status" value="1"/>
</dbReference>
<keyword evidence="7" id="KW-0812">Transmembrane</keyword>
<keyword evidence="7" id="KW-0472">Membrane</keyword>
<dbReference type="Pfam" id="PF14715">
    <property type="entry name" value="FixP_N"/>
    <property type="match status" value="1"/>
</dbReference>
<dbReference type="Gene3D" id="6.10.280.130">
    <property type="match status" value="1"/>
</dbReference>